<evidence type="ECO:0000256" key="1">
    <source>
        <dbReference type="SAM" id="MobiDB-lite"/>
    </source>
</evidence>
<evidence type="ECO:0000313" key="2">
    <source>
        <dbReference type="EMBL" id="CAG8454681.1"/>
    </source>
</evidence>
<evidence type="ECO:0000313" key="3">
    <source>
        <dbReference type="Proteomes" id="UP000789831"/>
    </source>
</evidence>
<dbReference type="AlphaFoldDB" id="A0A9N8YXP8"/>
<organism evidence="2 3">
    <name type="scientific">Ambispora gerdemannii</name>
    <dbReference type="NCBI Taxonomy" id="144530"/>
    <lineage>
        <taxon>Eukaryota</taxon>
        <taxon>Fungi</taxon>
        <taxon>Fungi incertae sedis</taxon>
        <taxon>Mucoromycota</taxon>
        <taxon>Glomeromycotina</taxon>
        <taxon>Glomeromycetes</taxon>
        <taxon>Archaeosporales</taxon>
        <taxon>Ambisporaceae</taxon>
        <taxon>Ambispora</taxon>
    </lineage>
</organism>
<feature type="compositionally biased region" description="Polar residues" evidence="1">
    <location>
        <begin position="61"/>
        <end position="89"/>
    </location>
</feature>
<proteinExistence type="predicted"/>
<keyword evidence="3" id="KW-1185">Reference proteome</keyword>
<sequence length="219" mass="25530">MSSAYPSKRKRYVDFEKPVHALDFAHVECYPETSKRPRRVYSREWQIQDFSFRKNSMPWTPSPLGTTPIISSDSKSFNSGNTHPSSPNTRHIPKSVRANFELVKLMKDKNNFEREIATARQHRTKGKEFPDLETVAAQGPPHYKSRGKDIIEKIKDNDYDTLLPDKVWKKSLRYKLGVITRKVVKKQIEKAKKMEEKHYSSLRLGIINNRPQMMKVGIL</sequence>
<comment type="caution">
    <text evidence="2">The sequence shown here is derived from an EMBL/GenBank/DDBJ whole genome shotgun (WGS) entry which is preliminary data.</text>
</comment>
<reference evidence="2" key="1">
    <citation type="submission" date="2021-06" db="EMBL/GenBank/DDBJ databases">
        <authorList>
            <person name="Kallberg Y."/>
            <person name="Tangrot J."/>
            <person name="Rosling A."/>
        </authorList>
    </citation>
    <scope>NUCLEOTIDE SEQUENCE</scope>
    <source>
        <strain evidence="2">MT106</strain>
    </source>
</reference>
<feature type="region of interest" description="Disordered" evidence="1">
    <location>
        <begin position="61"/>
        <end position="92"/>
    </location>
</feature>
<gene>
    <name evidence="2" type="ORF">AGERDE_LOCUS1927</name>
</gene>
<dbReference type="Proteomes" id="UP000789831">
    <property type="component" value="Unassembled WGS sequence"/>
</dbReference>
<name>A0A9N8YXP8_9GLOM</name>
<dbReference type="EMBL" id="CAJVPL010000147">
    <property type="protein sequence ID" value="CAG8454681.1"/>
    <property type="molecule type" value="Genomic_DNA"/>
</dbReference>
<accession>A0A9N8YXP8</accession>
<protein>
    <submittedName>
        <fullName evidence="2">845_t:CDS:1</fullName>
    </submittedName>
</protein>
<dbReference type="OrthoDB" id="10339079at2759"/>